<proteinExistence type="predicted"/>
<feature type="region of interest" description="Disordered" evidence="1">
    <location>
        <begin position="174"/>
        <end position="227"/>
    </location>
</feature>
<evidence type="ECO:0000313" key="2">
    <source>
        <dbReference type="EMBL" id="KAJ1100063.1"/>
    </source>
</evidence>
<name>A0AAV7MG19_PLEWA</name>
<feature type="compositionally biased region" description="Basic and acidic residues" evidence="1">
    <location>
        <begin position="197"/>
        <end position="227"/>
    </location>
</feature>
<accession>A0AAV7MG19</accession>
<reference evidence="2" key="1">
    <citation type="journal article" date="2022" name="bioRxiv">
        <title>Sequencing and chromosome-scale assembly of the giantPleurodeles waltlgenome.</title>
        <authorList>
            <person name="Brown T."/>
            <person name="Elewa A."/>
            <person name="Iarovenko S."/>
            <person name="Subramanian E."/>
            <person name="Araus A.J."/>
            <person name="Petzold A."/>
            <person name="Susuki M."/>
            <person name="Suzuki K.-i.T."/>
            <person name="Hayashi T."/>
            <person name="Toyoda A."/>
            <person name="Oliveira C."/>
            <person name="Osipova E."/>
            <person name="Leigh N.D."/>
            <person name="Simon A."/>
            <person name="Yun M.H."/>
        </authorList>
    </citation>
    <scope>NUCLEOTIDE SEQUENCE</scope>
    <source>
        <strain evidence="2">20211129_DDA</strain>
        <tissue evidence="2">Liver</tissue>
    </source>
</reference>
<keyword evidence="3" id="KW-1185">Reference proteome</keyword>
<dbReference type="EMBL" id="JANPWB010000014">
    <property type="protein sequence ID" value="KAJ1100063.1"/>
    <property type="molecule type" value="Genomic_DNA"/>
</dbReference>
<evidence type="ECO:0000313" key="3">
    <source>
        <dbReference type="Proteomes" id="UP001066276"/>
    </source>
</evidence>
<comment type="caution">
    <text evidence="2">The sequence shown here is derived from an EMBL/GenBank/DDBJ whole genome shotgun (WGS) entry which is preliminary data.</text>
</comment>
<organism evidence="2 3">
    <name type="scientific">Pleurodeles waltl</name>
    <name type="common">Iberian ribbed newt</name>
    <dbReference type="NCBI Taxonomy" id="8319"/>
    <lineage>
        <taxon>Eukaryota</taxon>
        <taxon>Metazoa</taxon>
        <taxon>Chordata</taxon>
        <taxon>Craniata</taxon>
        <taxon>Vertebrata</taxon>
        <taxon>Euteleostomi</taxon>
        <taxon>Amphibia</taxon>
        <taxon>Batrachia</taxon>
        <taxon>Caudata</taxon>
        <taxon>Salamandroidea</taxon>
        <taxon>Salamandridae</taxon>
        <taxon>Pleurodelinae</taxon>
        <taxon>Pleurodeles</taxon>
    </lineage>
</organism>
<dbReference type="AlphaFoldDB" id="A0AAV7MG19"/>
<evidence type="ECO:0000256" key="1">
    <source>
        <dbReference type="SAM" id="MobiDB-lite"/>
    </source>
</evidence>
<dbReference type="Proteomes" id="UP001066276">
    <property type="component" value="Chromosome 10"/>
</dbReference>
<sequence>MTTFCVVPIYCPIHCSAGLQRLVSKLVEWFTVLMAAEDKVWQAMRLLEEVGRLDLLTVGALKHGPQGVLRQRWQRPCLHVHCQRPGDNDQRQEGLMGTWCSLRSLRGREGPWASSWTNVEHEQVVAARGSVSLDLRREGRFRATSDVLGHQSGSSLAAGWERGHFTALSALWQPQGGSTQDSTEEQAGPSGLATVEMRGHTVLDYDEKSLEEREVQDEDGMHDREEA</sequence>
<protein>
    <submittedName>
        <fullName evidence="2">Uncharacterized protein</fullName>
    </submittedName>
</protein>
<gene>
    <name evidence="2" type="ORF">NDU88_005152</name>
</gene>